<keyword evidence="5" id="KW-0677">Repeat</keyword>
<dbReference type="GO" id="GO:0006890">
    <property type="term" value="P:retrograde vesicle-mediated transport, Golgi to endoplasmic reticulum"/>
    <property type="evidence" value="ECO:0007669"/>
    <property type="project" value="TreeGrafter"/>
</dbReference>
<feature type="domain" description="COPA/B TPR" evidence="15">
    <location>
        <begin position="649"/>
        <end position="794"/>
    </location>
</feature>
<keyword evidence="6 10" id="KW-0931">ER-Golgi transport</keyword>
<feature type="region of interest" description="Disordered" evidence="12">
    <location>
        <begin position="809"/>
        <end position="834"/>
    </location>
</feature>
<feature type="domain" description="COPA/B second beta-propeller" evidence="13">
    <location>
        <begin position="355"/>
        <end position="607"/>
    </location>
</feature>
<dbReference type="Gene3D" id="2.130.10.10">
    <property type="entry name" value="YVTN repeat-like/Quinoprotein amine dehydrogenase"/>
    <property type="match status" value="1"/>
</dbReference>
<evidence type="ECO:0000256" key="8">
    <source>
        <dbReference type="ARBA" id="ARBA00023034"/>
    </source>
</evidence>
<keyword evidence="9 10" id="KW-0472">Membrane</keyword>
<dbReference type="Pfam" id="PF04053">
    <property type="entry name" value="B-prop_COPA_B_2nd"/>
    <property type="match status" value="1"/>
</dbReference>
<dbReference type="InterPro" id="IPR050844">
    <property type="entry name" value="Coatomer_complex_subunit"/>
</dbReference>
<evidence type="ECO:0000259" key="15">
    <source>
        <dbReference type="Pfam" id="PF23953"/>
    </source>
</evidence>
<evidence type="ECO:0000256" key="11">
    <source>
        <dbReference type="PROSITE-ProRule" id="PRU00221"/>
    </source>
</evidence>
<dbReference type="PROSITE" id="PS50294">
    <property type="entry name" value="WD_REPEATS_REGION"/>
    <property type="match status" value="5"/>
</dbReference>
<dbReference type="GO" id="GO:0000139">
    <property type="term" value="C:Golgi membrane"/>
    <property type="evidence" value="ECO:0007669"/>
    <property type="project" value="UniProtKB-SubCell"/>
</dbReference>
<dbReference type="InterPro" id="IPR001680">
    <property type="entry name" value="WD40_rpt"/>
</dbReference>
<feature type="domain" description="Coatomer alpha subunit C-terminal" evidence="14">
    <location>
        <begin position="871"/>
        <end position="1242"/>
    </location>
</feature>
<dbReference type="SUPFAM" id="SSF50978">
    <property type="entry name" value="WD40 repeat-like"/>
    <property type="match status" value="1"/>
</dbReference>
<dbReference type="PANTHER" id="PTHR19876">
    <property type="entry name" value="COATOMER"/>
    <property type="match status" value="1"/>
</dbReference>
<proteinExistence type="predicted"/>
<dbReference type="FunFam" id="1.25.40.470:FF:000002">
    <property type="entry name" value="Coatomer subunit alpha"/>
    <property type="match status" value="1"/>
</dbReference>
<dbReference type="SMART" id="SM00320">
    <property type="entry name" value="WD40"/>
    <property type="match status" value="8"/>
</dbReference>
<dbReference type="InterPro" id="IPR006692">
    <property type="entry name" value="Beta-prop_COPA/B_2nd"/>
</dbReference>
<feature type="repeat" description="WD" evidence="11">
    <location>
        <begin position="47"/>
        <end position="88"/>
    </location>
</feature>
<evidence type="ECO:0000256" key="7">
    <source>
        <dbReference type="ARBA" id="ARBA00022927"/>
    </source>
</evidence>
<feature type="repeat" description="WD" evidence="11">
    <location>
        <begin position="131"/>
        <end position="172"/>
    </location>
</feature>
<name>A0A9W7C6U9_9STRA</name>
<keyword evidence="3 10" id="KW-0963">Cytoplasm</keyword>
<comment type="subcellular location">
    <subcellularLocation>
        <location evidence="10">Cytoplasm</location>
    </subcellularLocation>
    <subcellularLocation>
        <location evidence="1 10">Golgi apparatus membrane</location>
        <topology evidence="1 10">Peripheral membrane protein</topology>
        <orientation evidence="1">Cytoplasmic side</orientation>
    </subcellularLocation>
</comment>
<dbReference type="InterPro" id="IPR016391">
    <property type="entry name" value="Coatomer_asu"/>
</dbReference>
<organism evidence="16 17">
    <name type="scientific">Triparma strigata</name>
    <dbReference type="NCBI Taxonomy" id="1606541"/>
    <lineage>
        <taxon>Eukaryota</taxon>
        <taxon>Sar</taxon>
        <taxon>Stramenopiles</taxon>
        <taxon>Ochrophyta</taxon>
        <taxon>Bolidophyceae</taxon>
        <taxon>Parmales</taxon>
        <taxon>Triparmaceae</taxon>
        <taxon>Triparma</taxon>
    </lineage>
</organism>
<accession>A0A9W7C6U9</accession>
<evidence type="ECO:0000256" key="9">
    <source>
        <dbReference type="ARBA" id="ARBA00023136"/>
    </source>
</evidence>
<keyword evidence="7 10" id="KW-0653">Protein transport</keyword>
<feature type="compositionally biased region" description="Acidic residues" evidence="12">
    <location>
        <begin position="873"/>
        <end position="915"/>
    </location>
</feature>
<evidence type="ECO:0000256" key="6">
    <source>
        <dbReference type="ARBA" id="ARBA00022892"/>
    </source>
</evidence>
<evidence type="ECO:0000256" key="10">
    <source>
        <dbReference type="PIRNR" id="PIRNR003354"/>
    </source>
</evidence>
<evidence type="ECO:0000256" key="1">
    <source>
        <dbReference type="ARBA" id="ARBA00004255"/>
    </source>
</evidence>
<feature type="repeat" description="WD" evidence="11">
    <location>
        <begin position="89"/>
        <end position="121"/>
    </location>
</feature>
<comment type="subunit">
    <text evidence="10">Oligomeric complex that consists of at least the alpha, beta, beta', gamma, delta, epsilon and zeta subunits.</text>
</comment>
<dbReference type="GO" id="GO:0005198">
    <property type="term" value="F:structural molecule activity"/>
    <property type="evidence" value="ECO:0007669"/>
    <property type="project" value="InterPro"/>
</dbReference>
<evidence type="ECO:0000259" key="13">
    <source>
        <dbReference type="Pfam" id="PF04053"/>
    </source>
</evidence>
<dbReference type="AlphaFoldDB" id="A0A9W7C6U9"/>
<comment type="caution">
    <text evidence="16">The sequence shown here is derived from an EMBL/GenBank/DDBJ whole genome shotgun (WGS) entry which is preliminary data.</text>
</comment>
<dbReference type="EMBL" id="BRXY01000541">
    <property type="protein sequence ID" value="GMH99248.1"/>
    <property type="molecule type" value="Genomic_DNA"/>
</dbReference>
<dbReference type="FunFam" id="2.130.10.10:FF:000010">
    <property type="entry name" value="Coatomer subunit alpha"/>
    <property type="match status" value="1"/>
</dbReference>
<dbReference type="Proteomes" id="UP001165085">
    <property type="component" value="Unassembled WGS sequence"/>
</dbReference>
<dbReference type="InterPro" id="IPR056176">
    <property type="entry name" value="TPR_COPA_B"/>
</dbReference>
<dbReference type="PRINTS" id="PR00320">
    <property type="entry name" value="GPROTEINBRPT"/>
</dbReference>
<comment type="function">
    <text evidence="10">The coatomer is a cytosolic protein complex that binds to dilysine motifs and reversibly associates with Golgi non-clathrin-coated vesicles, which further mediate biosynthetic protein transport from the ER, via the Golgi up to the trans Golgi network.</text>
</comment>
<evidence type="ECO:0000313" key="17">
    <source>
        <dbReference type="Proteomes" id="UP001165085"/>
    </source>
</evidence>
<keyword evidence="4 11" id="KW-0853">WD repeat</keyword>
<evidence type="ECO:0000256" key="4">
    <source>
        <dbReference type="ARBA" id="ARBA00022574"/>
    </source>
</evidence>
<evidence type="ECO:0000313" key="16">
    <source>
        <dbReference type="EMBL" id="GMH99248.1"/>
    </source>
</evidence>
<feature type="compositionally biased region" description="Basic and acidic residues" evidence="12">
    <location>
        <begin position="809"/>
        <end position="819"/>
    </location>
</feature>
<evidence type="ECO:0000256" key="5">
    <source>
        <dbReference type="ARBA" id="ARBA00022737"/>
    </source>
</evidence>
<keyword evidence="2 10" id="KW-0813">Transport</keyword>
<dbReference type="InterPro" id="IPR047312">
    <property type="entry name" value="Coatomer_alpha_WD-assoc_reg"/>
</dbReference>
<dbReference type="InterPro" id="IPR020472">
    <property type="entry name" value="WD40_PAC1"/>
</dbReference>
<dbReference type="GO" id="GO:0006886">
    <property type="term" value="P:intracellular protein transport"/>
    <property type="evidence" value="ECO:0007669"/>
    <property type="project" value="UniProtKB-UniRule"/>
</dbReference>
<dbReference type="PIRSF" id="PIRSF003354">
    <property type="entry name" value="Coatomer_alpha_subunit"/>
    <property type="match status" value="1"/>
</dbReference>
<dbReference type="Gene3D" id="1.25.40.470">
    <property type="match status" value="1"/>
</dbReference>
<dbReference type="CDD" id="cd00200">
    <property type="entry name" value="WD40"/>
    <property type="match status" value="1"/>
</dbReference>
<evidence type="ECO:0000256" key="3">
    <source>
        <dbReference type="ARBA" id="ARBA00022490"/>
    </source>
</evidence>
<dbReference type="Pfam" id="PF06957">
    <property type="entry name" value="COPI_C"/>
    <property type="match status" value="1"/>
</dbReference>
<dbReference type="PROSITE" id="PS50082">
    <property type="entry name" value="WD_REPEATS_2"/>
    <property type="match status" value="5"/>
</dbReference>
<dbReference type="InterPro" id="IPR015943">
    <property type="entry name" value="WD40/YVTN_repeat-like_dom_sf"/>
</dbReference>
<dbReference type="GO" id="GO:0006888">
    <property type="term" value="P:endoplasmic reticulum to Golgi vesicle-mediated transport"/>
    <property type="evidence" value="ECO:0007669"/>
    <property type="project" value="InterPro"/>
</dbReference>
<evidence type="ECO:0000259" key="14">
    <source>
        <dbReference type="Pfam" id="PF06957"/>
    </source>
</evidence>
<protein>
    <recommendedName>
        <fullName evidence="10">Coatomer subunit alpha</fullName>
    </recommendedName>
</protein>
<feature type="repeat" description="WD" evidence="11">
    <location>
        <begin position="213"/>
        <end position="254"/>
    </location>
</feature>
<dbReference type="GO" id="GO:0006891">
    <property type="term" value="P:intra-Golgi vesicle-mediated transport"/>
    <property type="evidence" value="ECO:0007669"/>
    <property type="project" value="TreeGrafter"/>
</dbReference>
<feature type="region of interest" description="Disordered" evidence="12">
    <location>
        <begin position="851"/>
        <end position="939"/>
    </location>
</feature>
<dbReference type="CDD" id="cd22948">
    <property type="entry name" value="Coatomer_WDAD_alpha"/>
    <property type="match status" value="1"/>
</dbReference>
<reference evidence="17" key="1">
    <citation type="journal article" date="2023" name="Commun. Biol.">
        <title>Genome analysis of Parmales, the sister group of diatoms, reveals the evolutionary specialization of diatoms from phago-mixotrophs to photoautotrophs.</title>
        <authorList>
            <person name="Ban H."/>
            <person name="Sato S."/>
            <person name="Yoshikawa S."/>
            <person name="Yamada K."/>
            <person name="Nakamura Y."/>
            <person name="Ichinomiya M."/>
            <person name="Sato N."/>
            <person name="Blanc-Mathieu R."/>
            <person name="Endo H."/>
            <person name="Kuwata A."/>
            <person name="Ogata H."/>
        </authorList>
    </citation>
    <scope>NUCLEOTIDE SEQUENCE [LARGE SCALE GENOMIC DNA]</scope>
    <source>
        <strain evidence="17">NIES 3701</strain>
    </source>
</reference>
<gene>
    <name evidence="16" type="ORF">TrST_g2787</name>
</gene>
<dbReference type="GO" id="GO:0030126">
    <property type="term" value="C:COPI vesicle coat"/>
    <property type="evidence" value="ECO:0007669"/>
    <property type="project" value="UniProtKB-UniRule"/>
</dbReference>
<dbReference type="SUPFAM" id="SSF69322">
    <property type="entry name" value="Tricorn protease domain 2"/>
    <property type="match status" value="1"/>
</dbReference>
<evidence type="ECO:0000256" key="12">
    <source>
        <dbReference type="SAM" id="MobiDB-lite"/>
    </source>
</evidence>
<evidence type="ECO:0000256" key="2">
    <source>
        <dbReference type="ARBA" id="ARBA00022448"/>
    </source>
</evidence>
<dbReference type="InterPro" id="IPR036322">
    <property type="entry name" value="WD40_repeat_dom_sf"/>
</dbReference>
<dbReference type="OrthoDB" id="10261470at2759"/>
<keyword evidence="17" id="KW-1185">Reference proteome</keyword>
<sequence>MIEKFSSKSARVKGLAFHPVRPWICVSLHNGSIQLWDYRVGTLIDRFEEHDGPVRGVDFHSTESLIASGGDDYKIKCWDYKLRRCLFTLLGHLDYIRTVQFHPSHPWILSASDDQTIRLWNWQVRTCMSVLTGHNHYVMCANFHPREDLIVSASLDQTVRVWDTSGLRKKHSSENSGLGTYDDMGRPPTSGNPGLNMQAELFGTNDVIVKYVLEGHDRGVNWSSFHPTLPLLVSAADDRHIKLWRMSETKAWEVDTMRGHTNNVSCVMFHPRVELVVSNSEDRSIRVWDMGKRVCVQTFRRENDRFWILAAHKTQNLLAAGHDSGMIVFKLERERPAADLHKEGDKLYYVKGRELLVYDFQRGREQPLANLRRPGQYAQTDGIGNAPRYLAYNGFNPTEGNVLVCSDVDGGSYELVTFANSGSNSGNTQEGKRGTCVGPGVFVARNRFAILDKSRNIVIKNLQNETTKKILPPTPVVDMLFNGGTAGRLLLRCEDKLVLFEQQSRRVLGEITAPKVKSVSWSATGMCAIMCRDGIIIADRNMEQLCSISETVRVKSGAWDSSGNIFIYTTTNHVKYCLANGDTGIIRTLEQPVYVTKVHKKQMFVVDRDGKVKVIAIDTTEALFKLALENKRYGQVMEMVRHSRLCGKAIVAYLQAKGFPEVALHFVKEPRTKFNLALACGNIEVAMETAFVLEAEEGNPSCWADLGVEALKQGNIQVVEMAYQRTKDFDRLSFLYVLTGNTDKLKKMLKISEMRGDTMGRYHNALFLGDAQERVKVLEGSGNTNLAYICAQAHGLVEDTERLKAGLEEAEKEVPETDGKYSLLQPPTPINRGVNWPCLEVKKAVLENLGDVGDGDYNQVENDDFTGQGNDQANDEDAPEAWGEDDLDLGDENDDADDFDDGDGGWGDDDLDLGDDVGGPSGSPAAKEDHVNTDPGYFAIPKAGTPRTAAWIANSSHAADHAAAGSIETAMQLLNRQIAATQFDTVKSKFVRCHLSSSMSVEGMPFAPPIKVHPARKPGLPAASFTLSMGMGMLKNAYNFFKGGKFAEAAKAFTEVLHMVPFIVVDTKPEATQVKELLENAREYLTAIRLKAAMAEAASDPVRATELSAYFTHCNLQPAHLLLALRSAMGTAFKHKNFIAAASFSRRLLELPDMASEKNADLRNKSQKVLAKSEQQARNEHTLNYDESKAFAIDCSTLTPIYRGEPCLKCSFCGSSYGESQKGKTCVTCTLSTVGVQTLGLVTGA</sequence>
<dbReference type="Pfam" id="PF00400">
    <property type="entry name" value="WD40"/>
    <property type="match status" value="6"/>
</dbReference>
<dbReference type="Pfam" id="PF23953">
    <property type="entry name" value="TPR_COPA_B"/>
    <property type="match status" value="1"/>
</dbReference>
<dbReference type="PANTHER" id="PTHR19876:SF1">
    <property type="entry name" value="COATOMER SUBUNIT ALPHA"/>
    <property type="match status" value="1"/>
</dbReference>
<keyword evidence="8 10" id="KW-0333">Golgi apparatus</keyword>
<feature type="repeat" description="WD" evidence="11">
    <location>
        <begin position="257"/>
        <end position="298"/>
    </location>
</feature>
<dbReference type="InterPro" id="IPR010714">
    <property type="entry name" value="Coatomer_asu_C"/>
</dbReference>